<evidence type="ECO:0000313" key="2">
    <source>
        <dbReference type="Proteomes" id="UP001596170"/>
    </source>
</evidence>
<dbReference type="SUPFAM" id="SSF47413">
    <property type="entry name" value="lambda repressor-like DNA-binding domains"/>
    <property type="match status" value="1"/>
</dbReference>
<comment type="caution">
    <text evidence="1">The sequence shown here is derived from an EMBL/GenBank/DDBJ whole genome shotgun (WGS) entry which is preliminary data.</text>
</comment>
<dbReference type="Proteomes" id="UP001596170">
    <property type="component" value="Unassembled WGS sequence"/>
</dbReference>
<dbReference type="InterPro" id="IPR010982">
    <property type="entry name" value="Lambda_DNA-bd_dom_sf"/>
</dbReference>
<dbReference type="EMBL" id="JBHSRI010000020">
    <property type="protein sequence ID" value="MFC6040338.1"/>
    <property type="molecule type" value="Genomic_DNA"/>
</dbReference>
<proteinExistence type="predicted"/>
<evidence type="ECO:0000313" key="1">
    <source>
        <dbReference type="EMBL" id="MFC6040338.1"/>
    </source>
</evidence>
<accession>A0ABW1LB33</accession>
<dbReference type="RefSeq" id="WP_377734746.1">
    <property type="nucleotide sequence ID" value="NZ_JBHSRI010000020.1"/>
</dbReference>
<protein>
    <recommendedName>
        <fullName evidence="3">HTH cro/C1-type domain-containing protein</fullName>
    </recommendedName>
</protein>
<organism evidence="1 2">
    <name type="scientific">Paenisporosarcina macmurdoensis</name>
    <dbReference type="NCBI Taxonomy" id="212659"/>
    <lineage>
        <taxon>Bacteria</taxon>
        <taxon>Bacillati</taxon>
        <taxon>Bacillota</taxon>
        <taxon>Bacilli</taxon>
        <taxon>Bacillales</taxon>
        <taxon>Caryophanaceae</taxon>
        <taxon>Paenisporosarcina</taxon>
    </lineage>
</organism>
<sequence length="179" mass="21214">MSVGKGYSLIDEKTHFYLTYYSTIGDFLKILRFSKNKSVEEVADFLNIESERYLQLEKAENTSTIELYNERIGEFLEVGNFIEWHENIIDNDYAASRYKGIKNNTHRTISFKVQSKVEKLDENGNKYIQYYSEEELKENFFNLSCLLDQKEHKVLYKNKVLTDSEIEKVKTMLEILLED</sequence>
<gene>
    <name evidence="1" type="ORF">ACFPYN_12980</name>
</gene>
<reference evidence="2" key="1">
    <citation type="journal article" date="2019" name="Int. J. Syst. Evol. Microbiol.">
        <title>The Global Catalogue of Microorganisms (GCM) 10K type strain sequencing project: providing services to taxonomists for standard genome sequencing and annotation.</title>
        <authorList>
            <consortium name="The Broad Institute Genomics Platform"/>
            <consortium name="The Broad Institute Genome Sequencing Center for Infectious Disease"/>
            <person name="Wu L."/>
            <person name="Ma J."/>
        </authorList>
    </citation>
    <scope>NUCLEOTIDE SEQUENCE [LARGE SCALE GENOMIC DNA]</scope>
    <source>
        <strain evidence="2">CCUG 54527</strain>
    </source>
</reference>
<evidence type="ECO:0008006" key="3">
    <source>
        <dbReference type="Google" id="ProtNLM"/>
    </source>
</evidence>
<keyword evidence="2" id="KW-1185">Reference proteome</keyword>
<name>A0ABW1LB33_9BACL</name>